<feature type="domain" description="Cytochrome c oxidase subunit IV bacterial aa3 type" evidence="2">
    <location>
        <begin position="16"/>
        <end position="48"/>
    </location>
</feature>
<proteinExistence type="predicted"/>
<name>A0A5B2VC57_9HYPH</name>
<gene>
    <name evidence="3" type="ORF">F0L46_17040</name>
</gene>
<reference evidence="3 4" key="1">
    <citation type="submission" date="2019-09" db="EMBL/GenBank/DDBJ databases">
        <title>Salinarimonas rosea gen. nov., sp. nov., a new member of the a-2 subgroup of the Proteobacteria.</title>
        <authorList>
            <person name="Liu J."/>
        </authorList>
    </citation>
    <scope>NUCLEOTIDE SEQUENCE [LARGE SCALE GENOMIC DNA]</scope>
    <source>
        <strain evidence="3 4">BN140002</strain>
    </source>
</reference>
<dbReference type="InterPro" id="IPR036596">
    <property type="entry name" value="Cyt-C_aa3_sf"/>
</dbReference>
<keyword evidence="1" id="KW-0472">Membrane</keyword>
<protein>
    <submittedName>
        <fullName evidence="3">Aa3-type cytochrome c oxidase subunit IV</fullName>
    </submittedName>
</protein>
<dbReference type="SUPFAM" id="SSF81469">
    <property type="entry name" value="Bacterial aa3 type cytochrome c oxidase subunit IV"/>
    <property type="match status" value="1"/>
</dbReference>
<evidence type="ECO:0000259" key="2">
    <source>
        <dbReference type="Pfam" id="PF07835"/>
    </source>
</evidence>
<keyword evidence="1" id="KW-1133">Transmembrane helix</keyword>
<keyword evidence="1" id="KW-0812">Transmembrane</keyword>
<feature type="transmembrane region" description="Helical" evidence="1">
    <location>
        <begin position="55"/>
        <end position="74"/>
    </location>
</feature>
<organism evidence="3 4">
    <name type="scientific">Salinarimonas soli</name>
    <dbReference type="NCBI Taxonomy" id="1638099"/>
    <lineage>
        <taxon>Bacteria</taxon>
        <taxon>Pseudomonadati</taxon>
        <taxon>Pseudomonadota</taxon>
        <taxon>Alphaproteobacteria</taxon>
        <taxon>Hyphomicrobiales</taxon>
        <taxon>Salinarimonadaceae</taxon>
        <taxon>Salinarimonas</taxon>
    </lineage>
</organism>
<dbReference type="OrthoDB" id="8449817at2"/>
<evidence type="ECO:0000256" key="1">
    <source>
        <dbReference type="SAM" id="Phobius"/>
    </source>
</evidence>
<accession>A0A5B2VC57</accession>
<dbReference type="InterPro" id="IPR012422">
    <property type="entry name" value="Cyt_c_oxidase_su4_bac-aa3"/>
</dbReference>
<dbReference type="Gene3D" id="1.20.5.160">
    <property type="entry name" value="Bacterial aa3 type cytochrome c oxidase subunit IV"/>
    <property type="match status" value="1"/>
</dbReference>
<comment type="caution">
    <text evidence="3">The sequence shown here is derived from an EMBL/GenBank/DDBJ whole genome shotgun (WGS) entry which is preliminary data.</text>
</comment>
<dbReference type="Pfam" id="PF07835">
    <property type="entry name" value="COX4_pro_2"/>
    <property type="match status" value="1"/>
</dbReference>
<dbReference type="AlphaFoldDB" id="A0A5B2VC57"/>
<feature type="transmembrane region" description="Helical" evidence="1">
    <location>
        <begin position="28"/>
        <end position="48"/>
    </location>
</feature>
<sequence length="97" mass="10073">MAQIDPGPQGTYHPDMDEKTHEATYNGFTHFTMIATTVVLCHVLVLAIGGIKGGWTTSIVGVIMSLAAGAVGALVPSIGWRAPAAVAALLVVLLILY</sequence>
<dbReference type="Proteomes" id="UP000323142">
    <property type="component" value="Unassembled WGS sequence"/>
</dbReference>
<evidence type="ECO:0000313" key="4">
    <source>
        <dbReference type="Proteomes" id="UP000323142"/>
    </source>
</evidence>
<reference evidence="3 4" key="2">
    <citation type="submission" date="2019-09" db="EMBL/GenBank/DDBJ databases">
        <authorList>
            <person name="Jin C."/>
        </authorList>
    </citation>
    <scope>NUCLEOTIDE SEQUENCE [LARGE SCALE GENOMIC DNA]</scope>
    <source>
        <strain evidence="3 4">BN140002</strain>
    </source>
</reference>
<evidence type="ECO:0000313" key="3">
    <source>
        <dbReference type="EMBL" id="KAA2236002.1"/>
    </source>
</evidence>
<dbReference type="EMBL" id="VUOA01000030">
    <property type="protein sequence ID" value="KAA2236002.1"/>
    <property type="molecule type" value="Genomic_DNA"/>
</dbReference>
<keyword evidence="4" id="KW-1185">Reference proteome</keyword>